<dbReference type="InterPro" id="IPR047525">
    <property type="entry name" value="TfoX-like"/>
</dbReference>
<name>A0ABS2U8A5_9LEPT</name>
<protein>
    <submittedName>
        <fullName evidence="3">TfoX/Sxy family DNA transformation protein</fullName>
    </submittedName>
</protein>
<dbReference type="EMBL" id="JAFFPU010000024">
    <property type="protein sequence ID" value="MBM9576607.1"/>
    <property type="molecule type" value="Genomic_DNA"/>
</dbReference>
<evidence type="ECO:0000313" key="3">
    <source>
        <dbReference type="EMBL" id="MBM9576607.1"/>
    </source>
</evidence>
<sequence length="109" mass="12892">MNRKISNLGKTILSRLKKAGIKNLEELKRLGSVKGYLRIQSLEYKRLPFCYYLYSLEGAILGKSWREIEEDRKRELRQKVTKSREQKRIQQTLPGLGSHTKENRRADRT</sequence>
<evidence type="ECO:0000313" key="4">
    <source>
        <dbReference type="Proteomes" id="UP000724686"/>
    </source>
</evidence>
<proteinExistence type="predicted"/>
<accession>A0ABS2U8A5</accession>
<evidence type="ECO:0000256" key="1">
    <source>
        <dbReference type="SAM" id="MobiDB-lite"/>
    </source>
</evidence>
<dbReference type="Pfam" id="PF04994">
    <property type="entry name" value="TfoX_C"/>
    <property type="match status" value="1"/>
</dbReference>
<dbReference type="PANTHER" id="PTHR36121:SF1">
    <property type="entry name" value="PROTEIN SXY"/>
    <property type="match status" value="1"/>
</dbReference>
<feature type="compositionally biased region" description="Basic and acidic residues" evidence="1">
    <location>
        <begin position="99"/>
        <end position="109"/>
    </location>
</feature>
<feature type="domain" description="TfoX C-terminal" evidence="2">
    <location>
        <begin position="4"/>
        <end position="79"/>
    </location>
</feature>
<gene>
    <name evidence="3" type="ORF">JWG45_05505</name>
</gene>
<feature type="region of interest" description="Disordered" evidence="1">
    <location>
        <begin position="77"/>
        <end position="109"/>
    </location>
</feature>
<dbReference type="Gene3D" id="1.10.150.20">
    <property type="entry name" value="5' to 3' exonuclease, C-terminal subdomain"/>
    <property type="match status" value="1"/>
</dbReference>
<dbReference type="InterPro" id="IPR007077">
    <property type="entry name" value="TfoX_C"/>
</dbReference>
<dbReference type="Proteomes" id="UP000724686">
    <property type="component" value="Unassembled WGS sequence"/>
</dbReference>
<dbReference type="RefSeq" id="WP_205278767.1">
    <property type="nucleotide sequence ID" value="NZ_JAFFPU010000024.1"/>
</dbReference>
<comment type="caution">
    <text evidence="3">The sequence shown here is derived from an EMBL/GenBank/DDBJ whole genome shotgun (WGS) entry which is preliminary data.</text>
</comment>
<organism evidence="3 4">
    <name type="scientific">Leptospira ainlahdjerensis</name>
    <dbReference type="NCBI Taxonomy" id="2810033"/>
    <lineage>
        <taxon>Bacteria</taxon>
        <taxon>Pseudomonadati</taxon>
        <taxon>Spirochaetota</taxon>
        <taxon>Spirochaetia</taxon>
        <taxon>Leptospirales</taxon>
        <taxon>Leptospiraceae</taxon>
        <taxon>Leptospira</taxon>
    </lineage>
</organism>
<feature type="compositionally biased region" description="Basic and acidic residues" evidence="1">
    <location>
        <begin position="77"/>
        <end position="88"/>
    </location>
</feature>
<evidence type="ECO:0000259" key="2">
    <source>
        <dbReference type="Pfam" id="PF04994"/>
    </source>
</evidence>
<reference evidence="3 4" key="1">
    <citation type="submission" date="2021-02" db="EMBL/GenBank/DDBJ databases">
        <title>Leptospira ainlahdjerensis sp. nov., Leptospira ainazelensis sp. nov., Leptospira abararensis sp. nov. and Leptospira chreensis sp. nov., four new species isolated from water sources in Algeria.</title>
        <authorList>
            <person name="Amara Korba A."/>
            <person name="Kainiu M."/>
            <person name="Vincent A.T."/>
            <person name="Mariet J.-F."/>
            <person name="Veyrier F.J."/>
            <person name="Goarant C."/>
            <person name="Picardeau M."/>
        </authorList>
    </citation>
    <scope>NUCLEOTIDE SEQUENCE [LARGE SCALE GENOMIC DNA]</scope>
    <source>
        <strain evidence="3 4">201903070</strain>
    </source>
</reference>
<dbReference type="PANTHER" id="PTHR36121">
    <property type="entry name" value="PROTEIN SXY"/>
    <property type="match status" value="1"/>
</dbReference>
<keyword evidence="4" id="KW-1185">Reference proteome</keyword>